<proteinExistence type="inferred from homology"/>
<protein>
    <recommendedName>
        <fullName evidence="5">ribonuclease H</fullName>
        <ecNumber evidence="5">3.1.26.4</ecNumber>
    </recommendedName>
</protein>
<gene>
    <name evidence="12" type="ORF">UFOPK3573_00371</name>
    <name evidence="13" type="ORF">UFOPK3879_00597</name>
</gene>
<dbReference type="EMBL" id="CAFBMJ010000016">
    <property type="protein sequence ID" value="CAB4895594.1"/>
    <property type="molecule type" value="Genomic_DNA"/>
</dbReference>
<dbReference type="InterPro" id="IPR036397">
    <property type="entry name" value="RNaseH_sf"/>
</dbReference>
<dbReference type="EC" id="3.1.26.4" evidence="5"/>
<dbReference type="PROSITE" id="PS50879">
    <property type="entry name" value="RNASE_H_1"/>
    <property type="match status" value="1"/>
</dbReference>
<dbReference type="GO" id="GO:0004523">
    <property type="term" value="F:RNA-DNA hybrid ribonuclease activity"/>
    <property type="evidence" value="ECO:0007669"/>
    <property type="project" value="UniProtKB-EC"/>
</dbReference>
<dbReference type="InterPro" id="IPR022892">
    <property type="entry name" value="RNaseHI"/>
</dbReference>
<dbReference type="GO" id="GO:0043137">
    <property type="term" value="P:DNA replication, removal of RNA primer"/>
    <property type="evidence" value="ECO:0007669"/>
    <property type="project" value="TreeGrafter"/>
</dbReference>
<sequence>MIVIYTDGACSGNPGPGGWAWATSPTGEPSATGGETHTTNQRMELMAALEALRAHSDHEGPIEIRSDSTYVVHCFRDSWWVGWQKRGWKNSQRQPVANRDIWEPLIDAVNKRGDVTFTWVKAHNGEPMNEHVDALAVAASLGFA</sequence>
<dbReference type="InterPro" id="IPR050092">
    <property type="entry name" value="RNase_H"/>
</dbReference>
<evidence type="ECO:0000256" key="7">
    <source>
        <dbReference type="ARBA" id="ARBA00022723"/>
    </source>
</evidence>
<name>A0A6J7L1E3_9ZZZZ</name>
<comment type="subunit">
    <text evidence="4">Monomer.</text>
</comment>
<keyword evidence="10" id="KW-0460">Magnesium</keyword>
<keyword evidence="7" id="KW-0479">Metal-binding</keyword>
<evidence type="ECO:0000313" key="12">
    <source>
        <dbReference type="EMBL" id="CAB4895594.1"/>
    </source>
</evidence>
<dbReference type="PANTHER" id="PTHR10642:SF26">
    <property type="entry name" value="RIBONUCLEASE H1"/>
    <property type="match status" value="1"/>
</dbReference>
<dbReference type="Gene3D" id="3.30.420.10">
    <property type="entry name" value="Ribonuclease H-like superfamily/Ribonuclease H"/>
    <property type="match status" value="1"/>
</dbReference>
<evidence type="ECO:0000256" key="8">
    <source>
        <dbReference type="ARBA" id="ARBA00022759"/>
    </source>
</evidence>
<organism evidence="13">
    <name type="scientific">freshwater metagenome</name>
    <dbReference type="NCBI Taxonomy" id="449393"/>
    <lineage>
        <taxon>unclassified sequences</taxon>
        <taxon>metagenomes</taxon>
        <taxon>ecological metagenomes</taxon>
    </lineage>
</organism>
<dbReference type="GO" id="GO:0046872">
    <property type="term" value="F:metal ion binding"/>
    <property type="evidence" value="ECO:0007669"/>
    <property type="project" value="UniProtKB-KW"/>
</dbReference>
<accession>A0A6J7L1E3</accession>
<dbReference type="InterPro" id="IPR002156">
    <property type="entry name" value="RNaseH_domain"/>
</dbReference>
<reference evidence="13" key="1">
    <citation type="submission" date="2020-05" db="EMBL/GenBank/DDBJ databases">
        <authorList>
            <person name="Chiriac C."/>
            <person name="Salcher M."/>
            <person name="Ghai R."/>
            <person name="Kavagutti S V."/>
        </authorList>
    </citation>
    <scope>NUCLEOTIDE SEQUENCE</scope>
</reference>
<evidence type="ECO:0000256" key="2">
    <source>
        <dbReference type="ARBA" id="ARBA00001946"/>
    </source>
</evidence>
<evidence type="ECO:0000256" key="3">
    <source>
        <dbReference type="ARBA" id="ARBA00005300"/>
    </source>
</evidence>
<keyword evidence="6" id="KW-0540">Nuclease</keyword>
<evidence type="ECO:0000256" key="1">
    <source>
        <dbReference type="ARBA" id="ARBA00000077"/>
    </source>
</evidence>
<keyword evidence="8" id="KW-0255">Endonuclease</keyword>
<evidence type="ECO:0000259" key="11">
    <source>
        <dbReference type="PROSITE" id="PS50879"/>
    </source>
</evidence>
<comment type="cofactor">
    <cofactor evidence="2">
        <name>Mg(2+)</name>
        <dbReference type="ChEBI" id="CHEBI:18420"/>
    </cofactor>
</comment>
<dbReference type="SUPFAM" id="SSF53098">
    <property type="entry name" value="Ribonuclease H-like"/>
    <property type="match status" value="1"/>
</dbReference>
<feature type="domain" description="RNase H type-1" evidence="11">
    <location>
        <begin position="1"/>
        <end position="141"/>
    </location>
</feature>
<dbReference type="Pfam" id="PF00075">
    <property type="entry name" value="RNase_H"/>
    <property type="match status" value="1"/>
</dbReference>
<keyword evidence="9" id="KW-0378">Hydrolase</keyword>
<dbReference type="CDD" id="cd09278">
    <property type="entry name" value="RNase_HI_prokaryote_like"/>
    <property type="match status" value="1"/>
</dbReference>
<evidence type="ECO:0000256" key="4">
    <source>
        <dbReference type="ARBA" id="ARBA00011245"/>
    </source>
</evidence>
<dbReference type="EMBL" id="CAFBNR010000021">
    <property type="protein sequence ID" value="CAB4960823.1"/>
    <property type="molecule type" value="Genomic_DNA"/>
</dbReference>
<evidence type="ECO:0000256" key="6">
    <source>
        <dbReference type="ARBA" id="ARBA00022722"/>
    </source>
</evidence>
<comment type="similarity">
    <text evidence="3">Belongs to the RNase H family.</text>
</comment>
<dbReference type="InterPro" id="IPR012337">
    <property type="entry name" value="RNaseH-like_sf"/>
</dbReference>
<dbReference type="AlphaFoldDB" id="A0A6J7L1E3"/>
<dbReference type="PANTHER" id="PTHR10642">
    <property type="entry name" value="RIBONUCLEASE H1"/>
    <property type="match status" value="1"/>
</dbReference>
<evidence type="ECO:0000256" key="5">
    <source>
        <dbReference type="ARBA" id="ARBA00012180"/>
    </source>
</evidence>
<evidence type="ECO:0000256" key="9">
    <source>
        <dbReference type="ARBA" id="ARBA00022801"/>
    </source>
</evidence>
<evidence type="ECO:0000256" key="10">
    <source>
        <dbReference type="ARBA" id="ARBA00022842"/>
    </source>
</evidence>
<evidence type="ECO:0000313" key="13">
    <source>
        <dbReference type="EMBL" id="CAB4960823.1"/>
    </source>
</evidence>
<dbReference type="GO" id="GO:0003676">
    <property type="term" value="F:nucleic acid binding"/>
    <property type="evidence" value="ECO:0007669"/>
    <property type="project" value="InterPro"/>
</dbReference>
<comment type="catalytic activity">
    <reaction evidence="1">
        <text>Endonucleolytic cleavage to 5'-phosphomonoester.</text>
        <dbReference type="EC" id="3.1.26.4"/>
    </reaction>
</comment>